<dbReference type="EMBL" id="ADBL01000231">
    <property type="status" value="NOT_ANNOTATED_CDS"/>
    <property type="molecule type" value="Genomic_DNA"/>
</dbReference>
<evidence type="ECO:0000313" key="4">
    <source>
        <dbReference type="Proteomes" id="UP000011715"/>
    </source>
</evidence>
<dbReference type="VEuPathDB" id="FungiDB:MAPG_00969"/>
<feature type="compositionally biased region" description="Basic and acidic residues" evidence="1">
    <location>
        <begin position="157"/>
        <end position="167"/>
    </location>
</feature>
<feature type="compositionally biased region" description="Basic and acidic residues" evidence="1">
    <location>
        <begin position="172"/>
        <end position="189"/>
    </location>
</feature>
<organism evidence="3 4">
    <name type="scientific">Magnaporthiopsis poae (strain ATCC 64411 / 73-15)</name>
    <name type="common">Kentucky bluegrass fungus</name>
    <name type="synonym">Magnaporthe poae</name>
    <dbReference type="NCBI Taxonomy" id="644358"/>
    <lineage>
        <taxon>Eukaryota</taxon>
        <taxon>Fungi</taxon>
        <taxon>Dikarya</taxon>
        <taxon>Ascomycota</taxon>
        <taxon>Pezizomycotina</taxon>
        <taxon>Sordariomycetes</taxon>
        <taxon>Sordariomycetidae</taxon>
        <taxon>Magnaporthales</taxon>
        <taxon>Magnaporthaceae</taxon>
        <taxon>Magnaporthiopsis</taxon>
    </lineage>
</organism>
<evidence type="ECO:0000256" key="1">
    <source>
        <dbReference type="SAM" id="MobiDB-lite"/>
    </source>
</evidence>
<dbReference type="AlphaFoldDB" id="A0A0C4DMG2"/>
<keyword evidence="4" id="KW-1185">Reference proteome</keyword>
<accession>A0A0C4DMG2</accession>
<feature type="region of interest" description="Disordered" evidence="1">
    <location>
        <begin position="172"/>
        <end position="196"/>
    </location>
</feature>
<proteinExistence type="predicted"/>
<gene>
    <name evidence="2" type="ORF">MAPG_00969</name>
</gene>
<dbReference type="EnsemblFungi" id="MAPG_00969T0">
    <property type="protein sequence ID" value="MAPG_00969T0"/>
    <property type="gene ID" value="MAPG_00969"/>
</dbReference>
<feature type="region of interest" description="Disordered" evidence="1">
    <location>
        <begin position="148"/>
        <end position="167"/>
    </location>
</feature>
<evidence type="ECO:0000313" key="2">
    <source>
        <dbReference type="EMBL" id="KLU81888.1"/>
    </source>
</evidence>
<reference evidence="2" key="3">
    <citation type="submission" date="2011-03" db="EMBL/GenBank/DDBJ databases">
        <title>Annotation of Magnaporthe poae ATCC 64411.</title>
        <authorList>
            <person name="Ma L.-J."/>
            <person name="Dead R."/>
            <person name="Young S.K."/>
            <person name="Zeng Q."/>
            <person name="Gargeya S."/>
            <person name="Fitzgerald M."/>
            <person name="Haas B."/>
            <person name="Abouelleil A."/>
            <person name="Alvarado L."/>
            <person name="Arachchi H.M."/>
            <person name="Berlin A."/>
            <person name="Brown A."/>
            <person name="Chapman S.B."/>
            <person name="Chen Z."/>
            <person name="Dunbar C."/>
            <person name="Freedman E."/>
            <person name="Gearin G."/>
            <person name="Gellesch M."/>
            <person name="Goldberg J."/>
            <person name="Griggs A."/>
            <person name="Gujja S."/>
            <person name="Heiman D."/>
            <person name="Howarth C."/>
            <person name="Larson L."/>
            <person name="Lui A."/>
            <person name="MacDonald P.J.P."/>
            <person name="Mehta T."/>
            <person name="Montmayeur A."/>
            <person name="Murphy C."/>
            <person name="Neiman D."/>
            <person name="Pearson M."/>
            <person name="Priest M."/>
            <person name="Roberts A."/>
            <person name="Saif S."/>
            <person name="Shea T."/>
            <person name="Shenoy N."/>
            <person name="Sisk P."/>
            <person name="Stolte C."/>
            <person name="Sykes S."/>
            <person name="Yandava C."/>
            <person name="Wortman J."/>
            <person name="Nusbaum C."/>
            <person name="Birren B."/>
        </authorList>
    </citation>
    <scope>NUCLEOTIDE SEQUENCE</scope>
    <source>
        <strain evidence="2">ATCC 64411</strain>
    </source>
</reference>
<reference evidence="2" key="2">
    <citation type="submission" date="2010-05" db="EMBL/GenBank/DDBJ databases">
        <title>The Genome Sequence of Magnaporthe poae strain ATCC 64411.</title>
        <authorList>
            <consortium name="The Broad Institute Genome Sequencing Platform"/>
            <consortium name="Broad Institute Genome Sequencing Center for Infectious Disease"/>
            <person name="Ma L.-J."/>
            <person name="Dead R."/>
            <person name="Young S."/>
            <person name="Zeng Q."/>
            <person name="Koehrsen M."/>
            <person name="Alvarado L."/>
            <person name="Berlin A."/>
            <person name="Chapman S.B."/>
            <person name="Chen Z."/>
            <person name="Freedman E."/>
            <person name="Gellesch M."/>
            <person name="Goldberg J."/>
            <person name="Griggs A."/>
            <person name="Gujja S."/>
            <person name="Heilman E.R."/>
            <person name="Heiman D."/>
            <person name="Hepburn T."/>
            <person name="Howarth C."/>
            <person name="Jen D."/>
            <person name="Larson L."/>
            <person name="Mehta T."/>
            <person name="Neiman D."/>
            <person name="Pearson M."/>
            <person name="Roberts A."/>
            <person name="Saif S."/>
            <person name="Shea T."/>
            <person name="Shenoy N."/>
            <person name="Sisk P."/>
            <person name="Stolte C."/>
            <person name="Sykes S."/>
            <person name="Walk T."/>
            <person name="White J."/>
            <person name="Yandava C."/>
            <person name="Haas B."/>
            <person name="Nusbaum C."/>
            <person name="Birren B."/>
        </authorList>
    </citation>
    <scope>NUCLEOTIDE SEQUENCE</scope>
    <source>
        <strain evidence="2">ATCC 64411</strain>
    </source>
</reference>
<evidence type="ECO:0000313" key="3">
    <source>
        <dbReference type="EnsemblFungi" id="MAPG_00969T0"/>
    </source>
</evidence>
<dbReference type="EMBL" id="GL876966">
    <property type="protein sequence ID" value="KLU81888.1"/>
    <property type="molecule type" value="Genomic_DNA"/>
</dbReference>
<name>A0A0C4DMG2_MAGP6</name>
<dbReference type="Proteomes" id="UP000011715">
    <property type="component" value="Unassembled WGS sequence"/>
</dbReference>
<sequence length="214" mass="23884">RTHTTAHDSNQIRRWTRLQGASPFPSASKAERYGGHKVASFRLCPSSPGWVRIWGWCVVMCVCLCCARTRARLESTGLCGITLTGRIRIMDYVGSGKLSLVLKWALLCLTLYCFQLPTTYLTPDWWTSRINGSLESLPRFGLRNSSVARRPPARPGPTDRGEGCEKRVTGKISRDKFWPRPSFRKKEDGEQPPPRSFCASAISFSLSLLSSAAS</sequence>
<reference evidence="3" key="4">
    <citation type="journal article" date="2015" name="G3 (Bethesda)">
        <title>Genome sequences of three phytopathogenic species of the Magnaporthaceae family of fungi.</title>
        <authorList>
            <person name="Okagaki L.H."/>
            <person name="Nunes C.C."/>
            <person name="Sailsbery J."/>
            <person name="Clay B."/>
            <person name="Brown D."/>
            <person name="John T."/>
            <person name="Oh Y."/>
            <person name="Young N."/>
            <person name="Fitzgerald M."/>
            <person name="Haas B.J."/>
            <person name="Zeng Q."/>
            <person name="Young S."/>
            <person name="Adiconis X."/>
            <person name="Fan L."/>
            <person name="Levin J.Z."/>
            <person name="Mitchell T.K."/>
            <person name="Okubara P.A."/>
            <person name="Farman M.L."/>
            <person name="Kohn L.M."/>
            <person name="Birren B."/>
            <person name="Ma L.-J."/>
            <person name="Dean R.A."/>
        </authorList>
    </citation>
    <scope>NUCLEOTIDE SEQUENCE</scope>
    <source>
        <strain evidence="3">ATCC 64411 / 73-15</strain>
    </source>
</reference>
<reference evidence="4" key="1">
    <citation type="submission" date="2010-05" db="EMBL/GenBank/DDBJ databases">
        <title>The genome sequence of Magnaporthe poae strain ATCC 64411.</title>
        <authorList>
            <person name="Ma L.-J."/>
            <person name="Dead R."/>
            <person name="Young S."/>
            <person name="Zeng Q."/>
            <person name="Koehrsen M."/>
            <person name="Alvarado L."/>
            <person name="Berlin A."/>
            <person name="Chapman S.B."/>
            <person name="Chen Z."/>
            <person name="Freedman E."/>
            <person name="Gellesch M."/>
            <person name="Goldberg J."/>
            <person name="Griggs A."/>
            <person name="Gujja S."/>
            <person name="Heilman E.R."/>
            <person name="Heiman D."/>
            <person name="Hepburn T."/>
            <person name="Howarth C."/>
            <person name="Jen D."/>
            <person name="Larson L."/>
            <person name="Mehta T."/>
            <person name="Neiman D."/>
            <person name="Pearson M."/>
            <person name="Roberts A."/>
            <person name="Saif S."/>
            <person name="Shea T."/>
            <person name="Shenoy N."/>
            <person name="Sisk P."/>
            <person name="Stolte C."/>
            <person name="Sykes S."/>
            <person name="Walk T."/>
            <person name="White J."/>
            <person name="Yandava C."/>
            <person name="Haas B."/>
            <person name="Nusbaum C."/>
            <person name="Birren B."/>
        </authorList>
    </citation>
    <scope>NUCLEOTIDE SEQUENCE [LARGE SCALE GENOMIC DNA]</scope>
    <source>
        <strain evidence="4">ATCC 64411 / 73-15</strain>
    </source>
</reference>
<reference evidence="3" key="5">
    <citation type="submission" date="2015-06" db="UniProtKB">
        <authorList>
            <consortium name="EnsemblFungi"/>
        </authorList>
    </citation>
    <scope>IDENTIFICATION</scope>
    <source>
        <strain evidence="3">ATCC 64411</strain>
    </source>
</reference>
<protein>
    <submittedName>
        <fullName evidence="2 3">Uncharacterized protein</fullName>
    </submittedName>
</protein>